<protein>
    <submittedName>
        <fullName evidence="1">Uncharacterized protein</fullName>
    </submittedName>
</protein>
<proteinExistence type="predicted"/>
<sequence>MAELTTPLSSTHPVKWASLKNRKHLHSFTTTFIKPLADMIAAINATRTFPLRCNREEQKVDYFRHDMCVPNTITTFATCHRENSHPATVTLEAIKFRLEPCGQRDGSVKVPTSKNHVPAWEINDVRVQNFQEIARKFALLPLPRRGRHRRNSPS</sequence>
<dbReference type="EMBL" id="KI913955">
    <property type="protein sequence ID" value="ETW06922.1"/>
    <property type="molecule type" value="Genomic_DNA"/>
</dbReference>
<name>A0A024UKI6_9STRA</name>
<dbReference type="AlphaFoldDB" id="A0A024UKI6"/>
<dbReference type="VEuPathDB" id="FungiDB:H310_03034"/>
<dbReference type="EMBL" id="KI913955">
    <property type="protein sequence ID" value="ETW06921.1"/>
    <property type="molecule type" value="Genomic_DNA"/>
</dbReference>
<dbReference type="RefSeq" id="XP_008864997.1">
    <property type="nucleotide sequence ID" value="XM_008866775.1"/>
</dbReference>
<dbReference type="OrthoDB" id="3512845at2759"/>
<dbReference type="RefSeq" id="XP_008864996.1">
    <property type="nucleotide sequence ID" value="XM_008866774.1"/>
</dbReference>
<reference evidence="1" key="1">
    <citation type="submission" date="2013-12" db="EMBL/GenBank/DDBJ databases">
        <title>The Genome Sequence of Aphanomyces invadans NJM9701.</title>
        <authorList>
            <consortium name="The Broad Institute Genomics Platform"/>
            <person name="Russ C."/>
            <person name="Tyler B."/>
            <person name="van West P."/>
            <person name="Dieguez-Uribeondo J."/>
            <person name="Young S.K."/>
            <person name="Zeng Q."/>
            <person name="Gargeya S."/>
            <person name="Fitzgerald M."/>
            <person name="Abouelleil A."/>
            <person name="Alvarado L."/>
            <person name="Chapman S.B."/>
            <person name="Gainer-Dewar J."/>
            <person name="Goldberg J."/>
            <person name="Griggs A."/>
            <person name="Gujja S."/>
            <person name="Hansen M."/>
            <person name="Howarth C."/>
            <person name="Imamovic A."/>
            <person name="Ireland A."/>
            <person name="Larimer J."/>
            <person name="McCowan C."/>
            <person name="Murphy C."/>
            <person name="Pearson M."/>
            <person name="Poon T.W."/>
            <person name="Priest M."/>
            <person name="Roberts A."/>
            <person name="Saif S."/>
            <person name="Shea T."/>
            <person name="Sykes S."/>
            <person name="Wortman J."/>
            <person name="Nusbaum C."/>
            <person name="Birren B."/>
        </authorList>
    </citation>
    <scope>NUCLEOTIDE SEQUENCE [LARGE SCALE GENOMIC DNA]</scope>
    <source>
        <strain evidence="1">NJM9701</strain>
    </source>
</reference>
<evidence type="ECO:0000313" key="1">
    <source>
        <dbReference type="EMBL" id="ETW06921.1"/>
    </source>
</evidence>
<gene>
    <name evidence="1" type="ORF">H310_03034</name>
</gene>
<accession>A0A024UKI6</accession>
<dbReference type="GeneID" id="20080084"/>
<organism evidence="1">
    <name type="scientific">Aphanomyces invadans</name>
    <dbReference type="NCBI Taxonomy" id="157072"/>
    <lineage>
        <taxon>Eukaryota</taxon>
        <taxon>Sar</taxon>
        <taxon>Stramenopiles</taxon>
        <taxon>Oomycota</taxon>
        <taxon>Saprolegniomycetes</taxon>
        <taxon>Saprolegniales</taxon>
        <taxon>Verrucalvaceae</taxon>
        <taxon>Aphanomyces</taxon>
    </lineage>
</organism>